<dbReference type="AlphaFoldDB" id="H1S018"/>
<dbReference type="EMBL" id="AHJE01000012">
    <property type="protein sequence ID" value="EHP44234.1"/>
    <property type="molecule type" value="Genomic_DNA"/>
</dbReference>
<accession>H1S018</accession>
<organism evidence="1 2">
    <name type="scientific">Cupriavidus basilensis OR16</name>
    <dbReference type="NCBI Taxonomy" id="1127483"/>
    <lineage>
        <taxon>Bacteria</taxon>
        <taxon>Pseudomonadati</taxon>
        <taxon>Pseudomonadota</taxon>
        <taxon>Betaproteobacteria</taxon>
        <taxon>Burkholderiales</taxon>
        <taxon>Burkholderiaceae</taxon>
        <taxon>Cupriavidus</taxon>
    </lineage>
</organism>
<proteinExistence type="predicted"/>
<evidence type="ECO:0000313" key="1">
    <source>
        <dbReference type="EMBL" id="EHP44234.1"/>
    </source>
</evidence>
<sequence>MDGKEDVGSTTEQYRNLVAAAVYANCEHLDNAQLDEIIAWVQLYKSK</sequence>
<comment type="caution">
    <text evidence="1">The sequence shown here is derived from an EMBL/GenBank/DDBJ whole genome shotgun (WGS) entry which is preliminary data.</text>
</comment>
<dbReference type="PATRIC" id="fig|1127483.3.peg.920"/>
<name>H1S018_9BURK</name>
<gene>
    <name evidence="1" type="ORF">OR16_04632</name>
</gene>
<evidence type="ECO:0000313" key="2">
    <source>
        <dbReference type="Proteomes" id="UP000005808"/>
    </source>
</evidence>
<protein>
    <submittedName>
        <fullName evidence="1">Uncharacterized protein</fullName>
    </submittedName>
</protein>
<reference evidence="1 2" key="1">
    <citation type="journal article" date="2012" name="J. Bacteriol.">
        <title>De Novo Genome Project of Cupriavidus basilensis OR16.</title>
        <authorList>
            <person name="Cserhati M."/>
            <person name="Kriszt B."/>
            <person name="Szoboszlay S."/>
            <person name="Toth A."/>
            <person name="Szabo I."/>
            <person name="Tancsics A."/>
            <person name="Nagy I."/>
            <person name="Horvath B."/>
            <person name="Nagy I."/>
            <person name="Kukolya J."/>
        </authorList>
    </citation>
    <scope>NUCLEOTIDE SEQUENCE [LARGE SCALE GENOMIC DNA]</scope>
    <source>
        <strain evidence="1 2">OR16</strain>
    </source>
</reference>
<dbReference type="Proteomes" id="UP000005808">
    <property type="component" value="Unassembled WGS sequence"/>
</dbReference>